<accession>A0A9C7GC05</accession>
<dbReference type="Proteomes" id="UP000789845">
    <property type="component" value="Unassembled WGS sequence"/>
</dbReference>
<dbReference type="GO" id="GO:0042601">
    <property type="term" value="C:endospore-forming forespore"/>
    <property type="evidence" value="ECO:0007669"/>
    <property type="project" value="TreeGrafter"/>
</dbReference>
<dbReference type="Gene3D" id="3.90.1200.10">
    <property type="match status" value="1"/>
</dbReference>
<dbReference type="InterPro" id="IPR014254">
    <property type="entry name" value="Spore_coat_YutH"/>
</dbReference>
<organism evidence="1 2">
    <name type="scientific">Pseudoneobacillus rhizosphaerae</name>
    <dbReference type="NCBI Taxonomy" id="2880968"/>
    <lineage>
        <taxon>Bacteria</taxon>
        <taxon>Bacillati</taxon>
        <taxon>Bacillota</taxon>
        <taxon>Bacilli</taxon>
        <taxon>Bacillales</taxon>
        <taxon>Bacillaceae</taxon>
        <taxon>Pseudoneobacillus</taxon>
    </lineage>
</organism>
<name>A0A9C7GC05_9BACI</name>
<dbReference type="RefSeq" id="WP_230497909.1">
    <property type="nucleotide sequence ID" value="NZ_CAKJTG010000022.1"/>
</dbReference>
<proteinExistence type="predicted"/>
<dbReference type="AlphaFoldDB" id="A0A9C7GC05"/>
<dbReference type="InterPro" id="IPR047175">
    <property type="entry name" value="CotS-like"/>
</dbReference>
<dbReference type="PANTHER" id="PTHR39179:SF2">
    <property type="entry name" value="ENDOSPORE COAT-ASSOCIATED PROTEIN YUTH"/>
    <property type="match status" value="1"/>
</dbReference>
<evidence type="ECO:0000313" key="1">
    <source>
        <dbReference type="EMBL" id="CAG9609679.1"/>
    </source>
</evidence>
<evidence type="ECO:0000313" key="2">
    <source>
        <dbReference type="Proteomes" id="UP000789845"/>
    </source>
</evidence>
<dbReference type="PANTHER" id="PTHR39179">
    <property type="entry name" value="SPORE COAT PROTEIN I"/>
    <property type="match status" value="1"/>
</dbReference>
<gene>
    <name evidence="1" type="ORF">NEOCIP111885_03422</name>
</gene>
<dbReference type="NCBIfam" id="TIGR02905">
    <property type="entry name" value="spore_yutH"/>
    <property type="match status" value="1"/>
</dbReference>
<evidence type="ECO:0008006" key="3">
    <source>
        <dbReference type="Google" id="ProtNLM"/>
    </source>
</evidence>
<dbReference type="EMBL" id="CAKJTG010000022">
    <property type="protein sequence ID" value="CAG9609679.1"/>
    <property type="molecule type" value="Genomic_DNA"/>
</dbReference>
<dbReference type="InterPro" id="IPR011009">
    <property type="entry name" value="Kinase-like_dom_sf"/>
</dbReference>
<dbReference type="SUPFAM" id="SSF56112">
    <property type="entry name" value="Protein kinase-like (PK-like)"/>
    <property type="match status" value="1"/>
</dbReference>
<sequence>MQTKWLEETFGIRPEGQTQFGRYEGFISRNQIYIMAPLGESKEYLMELKGIADHLIQSGDRNILTIIQTKSGELWGEWEGKSLCLLACQMNERQPVQQIGRKLAKFHLRGLTIPFKVERTSRIGQWKQLWEKRLAQMEGVWQSKMYQSPENEFERMFIESFPYYMGVTENAIQYLVDTEIDEAPGQTDNGTVCHERFSNQIWVKNSLLKNPLDWVFDHRSRDLAEWTRGIYFESKHAHHPHIRKFFQDYQALSPLSAFGWRLLYSRLVFPLHYFECIEEYYITQSEQDKNWQEERLYKLLQSSTEYERFLGEFYQLADAPIRKLKIPHLEWLIN</sequence>
<protein>
    <recommendedName>
        <fullName evidence="3">Spore coat protein YutH</fullName>
    </recommendedName>
</protein>
<comment type="caution">
    <text evidence="1">The sequence shown here is derived from an EMBL/GenBank/DDBJ whole genome shotgun (WGS) entry which is preliminary data.</text>
</comment>
<keyword evidence="2" id="KW-1185">Reference proteome</keyword>
<reference evidence="1" key="1">
    <citation type="submission" date="2021-10" db="EMBL/GenBank/DDBJ databases">
        <authorList>
            <person name="Criscuolo A."/>
        </authorList>
    </citation>
    <scope>NUCLEOTIDE SEQUENCE</scope>
    <source>
        <strain evidence="1">CIP111885</strain>
    </source>
</reference>